<dbReference type="EMBL" id="CAEZXH010000123">
    <property type="protein sequence ID" value="CAB4694964.1"/>
    <property type="molecule type" value="Genomic_DNA"/>
</dbReference>
<reference evidence="1" key="1">
    <citation type="submission" date="2020-05" db="EMBL/GenBank/DDBJ databases">
        <authorList>
            <person name="Chiriac C."/>
            <person name="Salcher M."/>
            <person name="Ghai R."/>
            <person name="Kavagutti S V."/>
        </authorList>
    </citation>
    <scope>NUCLEOTIDE SEQUENCE</scope>
</reference>
<organism evidence="1">
    <name type="scientific">freshwater metagenome</name>
    <dbReference type="NCBI Taxonomy" id="449393"/>
    <lineage>
        <taxon>unclassified sequences</taxon>
        <taxon>metagenomes</taxon>
        <taxon>ecological metagenomes</taxon>
    </lineage>
</organism>
<sequence length="89" mass="9320">MVSISSQKKIRIAPPKKPKKIATVSKLQSGYVNASGIATRAQSALLKTIAVVGRALREIIPANKAPNTEAIAIPVKTTADHFATPSSEA</sequence>
<accession>A0A6J6PF54</accession>
<gene>
    <name evidence="1" type="ORF">UFOPK2360_01337</name>
</gene>
<name>A0A6J6PF54_9ZZZZ</name>
<protein>
    <submittedName>
        <fullName evidence="1">Unannotated protein</fullName>
    </submittedName>
</protein>
<dbReference type="AlphaFoldDB" id="A0A6J6PF54"/>
<proteinExistence type="predicted"/>
<evidence type="ECO:0000313" key="1">
    <source>
        <dbReference type="EMBL" id="CAB4694964.1"/>
    </source>
</evidence>